<dbReference type="EMBL" id="JBHUCO010000009">
    <property type="protein sequence ID" value="MFD1517445.1"/>
    <property type="molecule type" value="Genomic_DNA"/>
</dbReference>
<keyword evidence="1" id="KW-0456">Lyase</keyword>
<organism evidence="1 2">
    <name type="scientific">Pseudonocardia yunnanensis</name>
    <dbReference type="NCBI Taxonomy" id="58107"/>
    <lineage>
        <taxon>Bacteria</taxon>
        <taxon>Bacillati</taxon>
        <taxon>Actinomycetota</taxon>
        <taxon>Actinomycetes</taxon>
        <taxon>Pseudonocardiales</taxon>
        <taxon>Pseudonocardiaceae</taxon>
        <taxon>Pseudonocardia</taxon>
    </lineage>
</organism>
<gene>
    <name evidence="1" type="ORF">ACFSJD_08105</name>
</gene>
<keyword evidence="2" id="KW-1185">Reference proteome</keyword>
<proteinExistence type="predicted"/>
<dbReference type="InterPro" id="IPR015813">
    <property type="entry name" value="Pyrv/PenolPyrv_kinase-like_dom"/>
</dbReference>
<dbReference type="Proteomes" id="UP001597114">
    <property type="component" value="Unassembled WGS sequence"/>
</dbReference>
<evidence type="ECO:0000313" key="2">
    <source>
        <dbReference type="Proteomes" id="UP001597114"/>
    </source>
</evidence>
<dbReference type="GO" id="GO:0016829">
    <property type="term" value="F:lyase activity"/>
    <property type="evidence" value="ECO:0007669"/>
    <property type="project" value="UniProtKB-KW"/>
</dbReference>
<dbReference type="Pfam" id="PF13714">
    <property type="entry name" value="PEP_mutase"/>
    <property type="match status" value="1"/>
</dbReference>
<dbReference type="RefSeq" id="WP_344721434.1">
    <property type="nucleotide sequence ID" value="NZ_BAAAUS010000007.1"/>
</dbReference>
<dbReference type="Gene3D" id="3.20.20.60">
    <property type="entry name" value="Phosphoenolpyruvate-binding domains"/>
    <property type="match status" value="1"/>
</dbReference>
<name>A0ABW4ETX8_9PSEU</name>
<dbReference type="InterPro" id="IPR040442">
    <property type="entry name" value="Pyrv_kinase-like_dom_sf"/>
</dbReference>
<dbReference type="SUPFAM" id="SSF51621">
    <property type="entry name" value="Phosphoenolpyruvate/pyruvate domain"/>
    <property type="match status" value="1"/>
</dbReference>
<sequence length="92" mass="9410">MHAQAPLVPANVWDAGSAHMIAAAGATAIATSSGALYWSAGVPDENQLSVEDVLATARAAADNFGSRTERTTNGQIALFPCAAKKEDHSCLA</sequence>
<accession>A0ABW4ETX8</accession>
<comment type="caution">
    <text evidence="1">The sequence shown here is derived from an EMBL/GenBank/DDBJ whole genome shotgun (WGS) entry which is preliminary data.</text>
</comment>
<reference evidence="2" key="1">
    <citation type="journal article" date="2019" name="Int. J. Syst. Evol. Microbiol.">
        <title>The Global Catalogue of Microorganisms (GCM) 10K type strain sequencing project: providing services to taxonomists for standard genome sequencing and annotation.</title>
        <authorList>
            <consortium name="The Broad Institute Genomics Platform"/>
            <consortium name="The Broad Institute Genome Sequencing Center for Infectious Disease"/>
            <person name="Wu L."/>
            <person name="Ma J."/>
        </authorList>
    </citation>
    <scope>NUCLEOTIDE SEQUENCE [LARGE SCALE GENOMIC DNA]</scope>
    <source>
        <strain evidence="2">CCM 7043</strain>
    </source>
</reference>
<protein>
    <submittedName>
        <fullName evidence="1">Isocitrate lyase/phosphoenolpyruvate mutase family protein</fullName>
    </submittedName>
</protein>
<evidence type="ECO:0000313" key="1">
    <source>
        <dbReference type="EMBL" id="MFD1517445.1"/>
    </source>
</evidence>